<dbReference type="EMBL" id="KN840486">
    <property type="protein sequence ID" value="KIP08054.1"/>
    <property type="molecule type" value="Genomic_DNA"/>
</dbReference>
<reference evidence="1 2" key="1">
    <citation type="journal article" date="2014" name="PLoS Genet.">
        <title>Analysis of the Phlebiopsis gigantea genome, transcriptome and secretome provides insight into its pioneer colonization strategies of wood.</title>
        <authorList>
            <person name="Hori C."/>
            <person name="Ishida T."/>
            <person name="Igarashi K."/>
            <person name="Samejima M."/>
            <person name="Suzuki H."/>
            <person name="Master E."/>
            <person name="Ferreira P."/>
            <person name="Ruiz-Duenas F.J."/>
            <person name="Held B."/>
            <person name="Canessa P."/>
            <person name="Larrondo L.F."/>
            <person name="Schmoll M."/>
            <person name="Druzhinina I.S."/>
            <person name="Kubicek C.P."/>
            <person name="Gaskell J.A."/>
            <person name="Kersten P."/>
            <person name="St John F."/>
            <person name="Glasner J."/>
            <person name="Sabat G."/>
            <person name="Splinter BonDurant S."/>
            <person name="Syed K."/>
            <person name="Yadav J."/>
            <person name="Mgbeahuruike A.C."/>
            <person name="Kovalchuk A."/>
            <person name="Asiegbu F.O."/>
            <person name="Lackner G."/>
            <person name="Hoffmeister D."/>
            <person name="Rencoret J."/>
            <person name="Gutierrez A."/>
            <person name="Sun H."/>
            <person name="Lindquist E."/>
            <person name="Barry K."/>
            <person name="Riley R."/>
            <person name="Grigoriev I.V."/>
            <person name="Henrissat B."/>
            <person name="Kues U."/>
            <person name="Berka R.M."/>
            <person name="Martinez A.T."/>
            <person name="Covert S.F."/>
            <person name="Blanchette R.A."/>
            <person name="Cullen D."/>
        </authorList>
    </citation>
    <scope>NUCLEOTIDE SEQUENCE [LARGE SCALE GENOMIC DNA]</scope>
    <source>
        <strain evidence="1 2">11061_1 CR5-6</strain>
    </source>
</reference>
<dbReference type="HOGENOM" id="CLU_1563427_0_0_1"/>
<accession>A0A0C3NS62</accession>
<evidence type="ECO:0000313" key="2">
    <source>
        <dbReference type="Proteomes" id="UP000053257"/>
    </source>
</evidence>
<evidence type="ECO:0000313" key="1">
    <source>
        <dbReference type="EMBL" id="KIP08054.1"/>
    </source>
</evidence>
<keyword evidence="2" id="KW-1185">Reference proteome</keyword>
<gene>
    <name evidence="1" type="ORF">PHLGIDRAFT_117598</name>
</gene>
<name>A0A0C3NS62_PHLG1</name>
<protein>
    <submittedName>
        <fullName evidence="1">Uncharacterized protein</fullName>
    </submittedName>
</protein>
<dbReference type="Proteomes" id="UP000053257">
    <property type="component" value="Unassembled WGS sequence"/>
</dbReference>
<sequence>MSPRIANKTHQICLQLGAPPIVLPMTEFPQFSMYNATPEQLLEHRIRCSEQPEWAGGLNLKEYLERDRLLDYDEHASDGKLITCATPSRISTRPLHWILAPASALPERAFPAAWGAPSASTLRDAAFSVIYAQRYGGVGWVLRGPESTRWRVDARGTNGVGVGVEGREWRW</sequence>
<dbReference type="STRING" id="745531.A0A0C3NS62"/>
<dbReference type="AlphaFoldDB" id="A0A0C3NS62"/>
<dbReference type="OrthoDB" id="2020070at2759"/>
<organism evidence="1 2">
    <name type="scientific">Phlebiopsis gigantea (strain 11061_1 CR5-6)</name>
    <name type="common">White-rot fungus</name>
    <name type="synonym">Peniophora gigantea</name>
    <dbReference type="NCBI Taxonomy" id="745531"/>
    <lineage>
        <taxon>Eukaryota</taxon>
        <taxon>Fungi</taxon>
        <taxon>Dikarya</taxon>
        <taxon>Basidiomycota</taxon>
        <taxon>Agaricomycotina</taxon>
        <taxon>Agaricomycetes</taxon>
        <taxon>Polyporales</taxon>
        <taxon>Phanerochaetaceae</taxon>
        <taxon>Phlebiopsis</taxon>
    </lineage>
</organism>
<proteinExistence type="predicted"/>